<name>A0ABY9PZP0_9FIRM</name>
<organism evidence="1 2">
    <name type="scientific">Terrisporobacter mayombei</name>
    <dbReference type="NCBI Taxonomy" id="1541"/>
    <lineage>
        <taxon>Bacteria</taxon>
        <taxon>Bacillati</taxon>
        <taxon>Bacillota</taxon>
        <taxon>Clostridia</taxon>
        <taxon>Peptostreptococcales</taxon>
        <taxon>Peptostreptococcaceae</taxon>
        <taxon>Terrisporobacter</taxon>
    </lineage>
</organism>
<sequence length="34" mass="3869">MRKVKEGNVIFLIPKQPDTMDLIGVDGKRITIQN</sequence>
<evidence type="ECO:0000313" key="1">
    <source>
        <dbReference type="EMBL" id="WMT80644.1"/>
    </source>
</evidence>
<dbReference type="EMBL" id="CP101637">
    <property type="protein sequence ID" value="WMT80644.1"/>
    <property type="molecule type" value="Genomic_DNA"/>
</dbReference>
<evidence type="ECO:0000313" key="2">
    <source>
        <dbReference type="Proteomes" id="UP001235030"/>
    </source>
</evidence>
<protein>
    <submittedName>
        <fullName evidence="1">Uncharacterized protein</fullName>
    </submittedName>
</protein>
<keyword evidence="2" id="KW-1185">Reference proteome</keyword>
<reference evidence="1 2" key="1">
    <citation type="submission" date="2022-07" db="EMBL/GenBank/DDBJ databases">
        <title>Genome sequence of Terrisporobacter mayombei DSM6539.</title>
        <authorList>
            <person name="Boeer T."/>
            <person name="Bengelsdorf F.R."/>
            <person name="Daniel R."/>
            <person name="Poehlein A."/>
        </authorList>
    </citation>
    <scope>NUCLEOTIDE SEQUENCE [LARGE SCALE GENOMIC DNA]</scope>
    <source>
        <strain evidence="1 2">DSM 6539</strain>
    </source>
</reference>
<accession>A0ABY9PZP0</accession>
<dbReference type="Proteomes" id="UP001235030">
    <property type="component" value="Chromosome"/>
</dbReference>
<proteinExistence type="predicted"/>
<gene>
    <name evidence="1" type="ORF">TEMA_09650</name>
</gene>